<dbReference type="Pfam" id="PF02195">
    <property type="entry name" value="ParB_N"/>
    <property type="match status" value="1"/>
</dbReference>
<comment type="similarity">
    <text evidence="1">Belongs to the ParB family.</text>
</comment>
<dbReference type="SUPFAM" id="SSF109709">
    <property type="entry name" value="KorB DNA-binding domain-like"/>
    <property type="match status" value="1"/>
</dbReference>
<proteinExistence type="inferred from homology"/>
<dbReference type="GO" id="GO:0007059">
    <property type="term" value="P:chromosome segregation"/>
    <property type="evidence" value="ECO:0007669"/>
    <property type="project" value="TreeGrafter"/>
</dbReference>
<dbReference type="AlphaFoldDB" id="A0A345IML2"/>
<evidence type="ECO:0000259" key="3">
    <source>
        <dbReference type="SMART" id="SM00470"/>
    </source>
</evidence>
<dbReference type="SUPFAM" id="SSF110849">
    <property type="entry name" value="ParB/Sulfiredoxin"/>
    <property type="match status" value="1"/>
</dbReference>
<reference evidence="4 5" key="1">
    <citation type="submission" date="2018-07" db="EMBL/GenBank/DDBJ databases">
        <title>Complete Genome and Methylome Analysis of Deinococcus wulumuqiensis NEB 479.</title>
        <authorList>
            <person name="Fomenkov A."/>
            <person name="Luyten Y."/>
            <person name="Vincze T."/>
            <person name="Anton B.P."/>
            <person name="Clark T."/>
            <person name="Roberts R.J."/>
            <person name="Morgan R.D."/>
        </authorList>
    </citation>
    <scope>NUCLEOTIDE SEQUENCE [LARGE SCALE GENOMIC DNA]</scope>
    <source>
        <strain evidence="4 5">NEB 479</strain>
        <plasmid evidence="5">Plasmid pdrdi</plasmid>
    </source>
</reference>
<organism evidence="4 5">
    <name type="scientific">Deinococcus wulumuqiensis</name>
    <dbReference type="NCBI Taxonomy" id="980427"/>
    <lineage>
        <taxon>Bacteria</taxon>
        <taxon>Thermotogati</taxon>
        <taxon>Deinococcota</taxon>
        <taxon>Deinococci</taxon>
        <taxon>Deinococcales</taxon>
        <taxon>Deinococcaceae</taxon>
        <taxon>Deinococcus</taxon>
    </lineage>
</organism>
<dbReference type="InterPro" id="IPR050336">
    <property type="entry name" value="Chromosome_partition/occlusion"/>
</dbReference>
<geneLocation type="plasmid" evidence="5">
    <name>pdrdi</name>
</geneLocation>
<evidence type="ECO:0000313" key="5">
    <source>
        <dbReference type="Proteomes" id="UP000253744"/>
    </source>
</evidence>
<keyword evidence="4" id="KW-0614">Plasmid</keyword>
<name>A0A345IML2_9DEIO</name>
<dbReference type="InterPro" id="IPR003115">
    <property type="entry name" value="ParB_N"/>
</dbReference>
<dbReference type="PANTHER" id="PTHR33375:SF7">
    <property type="entry name" value="CHROMOSOME 2-PARTITIONING PROTEIN PARB-RELATED"/>
    <property type="match status" value="1"/>
</dbReference>
<dbReference type="Gene3D" id="3.90.1530.30">
    <property type="match status" value="1"/>
</dbReference>
<gene>
    <name evidence="4" type="ORF">DVJ83_17680</name>
</gene>
<dbReference type="CDD" id="cd16393">
    <property type="entry name" value="SPO0J_N"/>
    <property type="match status" value="1"/>
</dbReference>
<dbReference type="SMART" id="SM00470">
    <property type="entry name" value="ParB"/>
    <property type="match status" value="1"/>
</dbReference>
<protein>
    <submittedName>
        <fullName evidence="4">ParB/RepB/Spo0J family partition protein</fullName>
    </submittedName>
</protein>
<dbReference type="RefSeq" id="WP_114673583.1">
    <property type="nucleotide sequence ID" value="NZ_CP031163.1"/>
</dbReference>
<keyword evidence="2" id="KW-0238">DNA-binding</keyword>
<sequence>MSNAFRKHAGTGLGTTVDAALARSLSGDVRKILLQNISTNPEQPRRHFNEERLAELADSIRESGVLQPILLRSVAAGQYQIVFGERRYRAALLAGLTEIPAMVRDLSAEEAAVTAAVENLQREDLNPYEEAQYKLTLIAATLKLDPTDVPPYLRKLHRNLAAGQVPEHPEHVQQLERLFKELGGSWRTFAVHGLRTLNLPEVILSVLRSGQLEYSKAALISTAPPQFHERLLREAVDEELSLTQLQERLRDLNPKRNAPEGFARLRGHLSARKLEALPAEHRQEAQHLIERLNAIFERSPQQ</sequence>
<evidence type="ECO:0000256" key="2">
    <source>
        <dbReference type="ARBA" id="ARBA00023125"/>
    </source>
</evidence>
<dbReference type="NCBIfam" id="TIGR00180">
    <property type="entry name" value="parB_part"/>
    <property type="match status" value="1"/>
</dbReference>
<dbReference type="Gene3D" id="1.10.10.2830">
    <property type="match status" value="1"/>
</dbReference>
<dbReference type="FunFam" id="3.90.1530.30:FF:000001">
    <property type="entry name" value="Chromosome partitioning protein ParB"/>
    <property type="match status" value="1"/>
</dbReference>
<evidence type="ECO:0000313" key="4">
    <source>
        <dbReference type="EMBL" id="AXH00935.1"/>
    </source>
</evidence>
<evidence type="ECO:0000256" key="1">
    <source>
        <dbReference type="ARBA" id="ARBA00006295"/>
    </source>
</evidence>
<dbReference type="KEGG" id="dwu:DVJ83_17680"/>
<dbReference type="InterPro" id="IPR036086">
    <property type="entry name" value="ParB/Sulfiredoxin_sf"/>
</dbReference>
<accession>A0A345IML2</accession>
<dbReference type="PANTHER" id="PTHR33375">
    <property type="entry name" value="CHROMOSOME-PARTITIONING PROTEIN PARB-RELATED"/>
    <property type="match status" value="1"/>
</dbReference>
<dbReference type="EMBL" id="CP031163">
    <property type="protein sequence ID" value="AXH00935.1"/>
    <property type="molecule type" value="Genomic_DNA"/>
</dbReference>
<dbReference type="GO" id="GO:0003677">
    <property type="term" value="F:DNA binding"/>
    <property type="evidence" value="ECO:0007669"/>
    <property type="project" value="UniProtKB-KW"/>
</dbReference>
<dbReference type="InterPro" id="IPR004437">
    <property type="entry name" value="ParB/RepB/Spo0J"/>
</dbReference>
<dbReference type="GO" id="GO:0005694">
    <property type="term" value="C:chromosome"/>
    <property type="evidence" value="ECO:0007669"/>
    <property type="project" value="TreeGrafter"/>
</dbReference>
<feature type="domain" description="ParB-like N-terminal" evidence="3">
    <location>
        <begin position="30"/>
        <end position="120"/>
    </location>
</feature>
<dbReference type="Proteomes" id="UP000253744">
    <property type="component" value="Plasmid pDrdI"/>
</dbReference>